<evidence type="ECO:0000313" key="7">
    <source>
        <dbReference type="Proteomes" id="UP000797356"/>
    </source>
</evidence>
<gene>
    <name evidence="6" type="ORF">COCNU_15G002400</name>
</gene>
<dbReference type="UniPathway" id="UPA00545">
    <property type="reaction ID" value="UER00823"/>
</dbReference>
<dbReference type="Pfam" id="PF01095">
    <property type="entry name" value="Pectinesterase"/>
    <property type="match status" value="2"/>
</dbReference>
<accession>A0A8K0IWV9</accession>
<dbReference type="SUPFAM" id="SSF51126">
    <property type="entry name" value="Pectin lyase-like"/>
    <property type="match status" value="1"/>
</dbReference>
<keyword evidence="7" id="KW-1185">Reference proteome</keyword>
<dbReference type="AlphaFoldDB" id="A0A8K0IWV9"/>
<comment type="pathway">
    <text evidence="1 4">Glycan metabolism; pectin degradation; 2-dehydro-3-deoxy-D-gluconate from pectin: step 1/5.</text>
</comment>
<dbReference type="Proteomes" id="UP000797356">
    <property type="component" value="Chromosome 15"/>
</dbReference>
<dbReference type="InterPro" id="IPR011050">
    <property type="entry name" value="Pectin_lyase_fold/virulence"/>
</dbReference>
<evidence type="ECO:0000313" key="6">
    <source>
        <dbReference type="EMBL" id="KAG1369874.1"/>
    </source>
</evidence>
<keyword evidence="3 4" id="KW-0063">Aspartyl esterase</keyword>
<dbReference type="EMBL" id="CM017886">
    <property type="protein sequence ID" value="KAG1369874.1"/>
    <property type="molecule type" value="Genomic_DNA"/>
</dbReference>
<feature type="domain" description="Pectinesterase catalytic" evidence="5">
    <location>
        <begin position="174"/>
        <end position="303"/>
    </location>
</feature>
<protein>
    <recommendedName>
        <fullName evidence="4">Pectinesterase</fullName>
        <ecNumber evidence="4">3.1.1.11</ecNumber>
    </recommendedName>
</protein>
<proteinExistence type="predicted"/>
<comment type="caution">
    <text evidence="6">The sequence shown here is derived from an EMBL/GenBank/DDBJ whole genome shotgun (WGS) entry which is preliminary data.</text>
</comment>
<dbReference type="EC" id="3.1.1.11" evidence="4"/>
<evidence type="ECO:0000256" key="4">
    <source>
        <dbReference type="RuleBase" id="RU000589"/>
    </source>
</evidence>
<keyword evidence="2 4" id="KW-0378">Hydrolase</keyword>
<dbReference type="GO" id="GO:0045490">
    <property type="term" value="P:pectin catabolic process"/>
    <property type="evidence" value="ECO:0007669"/>
    <property type="project" value="UniProtKB-UniRule"/>
</dbReference>
<dbReference type="PROSITE" id="PS00800">
    <property type="entry name" value="PECTINESTERASE_1"/>
    <property type="match status" value="1"/>
</dbReference>
<reference evidence="6" key="2">
    <citation type="submission" date="2019-07" db="EMBL/GenBank/DDBJ databases">
        <authorList>
            <person name="Yang Y."/>
            <person name="Bocs S."/>
            <person name="Baudouin L."/>
        </authorList>
    </citation>
    <scope>NUCLEOTIDE SEQUENCE</scope>
    <source>
        <tissue evidence="6">Spear leaf of Hainan Tall coconut</tissue>
    </source>
</reference>
<comment type="subcellular location">
    <subcellularLocation>
        <location evidence="4">Secreted</location>
        <location evidence="4">Cell wall</location>
    </subcellularLocation>
</comment>
<keyword evidence="4" id="KW-0961">Cell wall biogenesis/degradation</keyword>
<comment type="function">
    <text evidence="4">Acts in the modification of cell walls via demethylesterification of cell wall pectin.</text>
</comment>
<evidence type="ECO:0000256" key="2">
    <source>
        <dbReference type="ARBA" id="ARBA00022801"/>
    </source>
</evidence>
<dbReference type="OrthoDB" id="2019149at2759"/>
<name>A0A8K0IWV9_COCNU</name>
<evidence type="ECO:0000256" key="1">
    <source>
        <dbReference type="ARBA" id="ARBA00005184"/>
    </source>
</evidence>
<dbReference type="InterPro" id="IPR012334">
    <property type="entry name" value="Pectin_lyas_fold"/>
</dbReference>
<reference evidence="6" key="1">
    <citation type="journal article" date="2017" name="Gigascience">
        <title>The genome draft of coconut (Cocos nucifera).</title>
        <authorList>
            <person name="Xiao Y."/>
            <person name="Xu P."/>
            <person name="Fan H."/>
            <person name="Baudouin L."/>
            <person name="Xia W."/>
            <person name="Bocs S."/>
            <person name="Xu J."/>
            <person name="Li Q."/>
            <person name="Guo A."/>
            <person name="Zhou L."/>
            <person name="Li J."/>
            <person name="Wu Y."/>
            <person name="Ma Z."/>
            <person name="Armero A."/>
            <person name="Issali A.E."/>
            <person name="Liu N."/>
            <person name="Peng M."/>
            <person name="Yang Y."/>
        </authorList>
    </citation>
    <scope>NUCLEOTIDE SEQUENCE</scope>
    <source>
        <tissue evidence="6">Spear leaf of Hainan Tall coconut</tissue>
    </source>
</reference>
<evidence type="ECO:0000256" key="3">
    <source>
        <dbReference type="ARBA" id="ARBA00023085"/>
    </source>
</evidence>
<sequence>MNLDTCRTSFAEVNVSGSAIEPLPTNVSELISNSLAIIRDSKLLVVAKDGTGDFTGISEAVDEASKGSGIKRFVIHVKKGVYKENVDVGMRNLMLVGDGIGKTVITGSRSAGGGSTTYNSATFAVTGERFIARGITFQNTAGPAKHQAVALRSNSDLSVFYQCSFEGYQDTLYNCNIYVRRPMSQQKNTITAQGGTDPNQNTGISIQSCGVTAAKDFRPVQSSIQTFLGRPWKEYSRTVYMEIYMDGLISPAGWLEWSGDFALETLFYGEFRNTGTGSKWGGYHVITDPSTALEFTARNLIAGEMWLPSTGLPFNLDL</sequence>
<dbReference type="PANTHER" id="PTHR31707">
    <property type="entry name" value="PECTINESTERASE"/>
    <property type="match status" value="1"/>
</dbReference>
<keyword evidence="4" id="KW-0134">Cell wall</keyword>
<dbReference type="GO" id="GO:0030599">
    <property type="term" value="F:pectinesterase activity"/>
    <property type="evidence" value="ECO:0007669"/>
    <property type="project" value="UniProtKB-UniRule"/>
</dbReference>
<organism evidence="6 7">
    <name type="scientific">Cocos nucifera</name>
    <name type="common">Coconut palm</name>
    <dbReference type="NCBI Taxonomy" id="13894"/>
    <lineage>
        <taxon>Eukaryota</taxon>
        <taxon>Viridiplantae</taxon>
        <taxon>Streptophyta</taxon>
        <taxon>Embryophyta</taxon>
        <taxon>Tracheophyta</taxon>
        <taxon>Spermatophyta</taxon>
        <taxon>Magnoliopsida</taxon>
        <taxon>Liliopsida</taxon>
        <taxon>Arecaceae</taxon>
        <taxon>Arecoideae</taxon>
        <taxon>Cocoseae</taxon>
        <taxon>Attaleinae</taxon>
        <taxon>Cocos</taxon>
    </lineage>
</organism>
<dbReference type="InterPro" id="IPR018040">
    <property type="entry name" value="Pectinesterase_Tyr_AS"/>
</dbReference>
<dbReference type="Gene3D" id="2.160.20.10">
    <property type="entry name" value="Single-stranded right-handed beta-helix, Pectin lyase-like"/>
    <property type="match status" value="2"/>
</dbReference>
<dbReference type="GO" id="GO:0042545">
    <property type="term" value="P:cell wall modification"/>
    <property type="evidence" value="ECO:0007669"/>
    <property type="project" value="UniProtKB-UniRule"/>
</dbReference>
<dbReference type="InterPro" id="IPR000070">
    <property type="entry name" value="Pectinesterase_cat"/>
</dbReference>
<comment type="catalytic activity">
    <reaction evidence="4">
        <text>[(1-&gt;4)-alpha-D-galacturonosyl methyl ester](n) + n H2O = [(1-&gt;4)-alpha-D-galacturonosyl](n) + n methanol + n H(+)</text>
        <dbReference type="Rhea" id="RHEA:22380"/>
        <dbReference type="Rhea" id="RHEA-COMP:14570"/>
        <dbReference type="Rhea" id="RHEA-COMP:14573"/>
        <dbReference type="ChEBI" id="CHEBI:15377"/>
        <dbReference type="ChEBI" id="CHEBI:15378"/>
        <dbReference type="ChEBI" id="CHEBI:17790"/>
        <dbReference type="ChEBI" id="CHEBI:140522"/>
        <dbReference type="ChEBI" id="CHEBI:140523"/>
        <dbReference type="EC" id="3.1.1.11"/>
    </reaction>
</comment>
<feature type="domain" description="Pectinesterase catalytic" evidence="5">
    <location>
        <begin position="44"/>
        <end position="173"/>
    </location>
</feature>
<keyword evidence="4" id="KW-0964">Secreted</keyword>
<evidence type="ECO:0000259" key="5">
    <source>
        <dbReference type="Pfam" id="PF01095"/>
    </source>
</evidence>